<organism evidence="15">
    <name type="scientific">Lotharella vacuolata</name>
    <dbReference type="NCBI Taxonomy" id="74820"/>
    <lineage>
        <taxon>Eukaryota</taxon>
        <taxon>Sar</taxon>
        <taxon>Rhizaria</taxon>
        <taxon>Cercozoa</taxon>
        <taxon>Chlorarachniophyceae</taxon>
        <taxon>Lotharella</taxon>
    </lineage>
</organism>
<dbReference type="GO" id="GO:0003677">
    <property type="term" value="F:DNA binding"/>
    <property type="evidence" value="ECO:0007669"/>
    <property type="project" value="UniProtKB-UniRule"/>
</dbReference>
<dbReference type="PANTHER" id="PTHR20856">
    <property type="entry name" value="DNA-DIRECTED RNA POLYMERASE I SUBUNIT 2"/>
    <property type="match status" value="1"/>
</dbReference>
<dbReference type="EC" id="2.7.7.6" evidence="7 9"/>
<dbReference type="SUPFAM" id="SSF64484">
    <property type="entry name" value="beta and beta-prime subunits of DNA dependent RNA-polymerase"/>
    <property type="match status" value="1"/>
</dbReference>
<dbReference type="GO" id="GO:0032549">
    <property type="term" value="F:ribonucleoside binding"/>
    <property type="evidence" value="ECO:0007669"/>
    <property type="project" value="InterPro"/>
</dbReference>
<dbReference type="Gene3D" id="2.40.270.10">
    <property type="entry name" value="DNA-directed RNA polymerase, subunit 2, domain 6"/>
    <property type="match status" value="2"/>
</dbReference>
<dbReference type="Gene3D" id="3.90.1110.10">
    <property type="entry name" value="RNA polymerase Rpb2, domain 2"/>
    <property type="match status" value="1"/>
</dbReference>
<feature type="coiled-coil region" evidence="10">
    <location>
        <begin position="202"/>
        <end position="236"/>
    </location>
</feature>
<gene>
    <name evidence="7 15" type="primary">rpoB</name>
</gene>
<dbReference type="Pfam" id="PF04561">
    <property type="entry name" value="RNA_pol_Rpb2_2"/>
    <property type="match status" value="1"/>
</dbReference>
<dbReference type="InterPro" id="IPR037033">
    <property type="entry name" value="DNA-dir_RNAP_su2_hyb_sf"/>
</dbReference>
<evidence type="ECO:0000256" key="8">
    <source>
        <dbReference type="RuleBase" id="RU000434"/>
    </source>
</evidence>
<dbReference type="GO" id="GO:0006351">
    <property type="term" value="P:DNA-templated transcription"/>
    <property type="evidence" value="ECO:0007669"/>
    <property type="project" value="UniProtKB-UniRule"/>
</dbReference>
<sequence>MYITPLFFPNLLRIQRNSFLNFLEYGLKKEIQKLEVILETEKNIKIIFYPKLYQLELPYYNCNDCILNSETYSCELSIPIKFVGPVPRILWINLANIPVLTNNCHFILNGSPRVVVSQMVRSPGIYFHKGKDDFFILSYYADIISERGTWLRLEMTENDYVVLRTKSFPGIPFIIFLQALGLKPKTIYSFLPREKPIDLIDLDDLEDLNKNKLKENNELKEDENFEEDEILQENKKRYDETYDSQILALRKIDKHCKYFFTNNGSITWNLQLLFNRFMSPKYYDLGYVGRIQLNKKFHFYKNNFDLTLNVNDLLLSVHFLFKFKYGLFEDDEIDNLKNKRVKIIGELLQYQLIIGIQRLKISIKNRILKLDLNNELNINKVFSSKPMNTTIAEFFGLNPLSQFMDEINPLSIITHKRRLSSLGLGGISADNTILTIRSIHPTLYGRICPIETPEGKNAGLVNSFSIFADVKSDCFLQTPLYKINNGHIVYNTGINCLAADYDDTHSILSADVKRSRVGFLSDKKLPTLIKQELRELDSKDIDFISISRIQMLSIATSLIPFLEHNDANRVLMGSNMQRQAVPLLIPECCLVGTGLESKIINDLDEGINSYSDGIVYYLSFRKLIIYNFIRKYKKILLKDNFLRFTTILNINSFDFLKQEKIDFNKIKYNSLFLFFKNKKVIQIHSFKKFLKFQKIDYFLHSYKHSNQGTCSLNRVQVNSSQWVIKRNSLANGLSMCQNELALGKNLFVGYISWKGYNFEDAVVISKKLRTNHVYTSTHLEKFEIEITSFDENVEFLTRDVPGITFEQQKKLDNTGIIKIGSFVSENDILVGKVLRIKSDFSSPYRKLLKNIFKKGSKDLKYEFKDVSFKVPKYKKGRITLIKYQPIKKKKSRDKSYNRILLIHLLQNRIIQIGDKISGRHGNKGVISQVLEEINMPYLVDGTALDIILNPLGVPSRMNIGQVLECLLGLASTYVLKRFKIIPFDEAIDFELSRNFVYSKLYLSKIKTGNKWLFNLTYPGKTKLIDAYSGLYFDQPITVGKAYILKLIHLVEEKIHARSTGPYALVTQQPLKGKSKQGGQRIGEMEVWALEGYGAAYILHELLTIKSDDSENRQHVVSVLLESRSSKVRTTETFKVLIRELQSLCLNVQFFK</sequence>
<dbReference type="GeneID" id="27110178"/>
<dbReference type="Pfam" id="PF00562">
    <property type="entry name" value="RNA_pol_Rpb2_6"/>
    <property type="match status" value="1"/>
</dbReference>
<evidence type="ECO:0000256" key="10">
    <source>
        <dbReference type="SAM" id="Coils"/>
    </source>
</evidence>
<dbReference type="InterPro" id="IPR007641">
    <property type="entry name" value="RNA_pol_Rpb2_7"/>
</dbReference>
<dbReference type="RefSeq" id="YP_009240510.1">
    <property type="nucleotide sequence ID" value="NC_029743.1"/>
</dbReference>
<dbReference type="CDD" id="cd00653">
    <property type="entry name" value="RNA_pol_B_RPB2"/>
    <property type="match status" value="1"/>
</dbReference>
<dbReference type="GO" id="GO:0003899">
    <property type="term" value="F:DNA-directed RNA polymerase activity"/>
    <property type="evidence" value="ECO:0007669"/>
    <property type="project" value="UniProtKB-UniRule"/>
</dbReference>
<comment type="similarity">
    <text evidence="1 7 8">Belongs to the RNA polymerase beta chain family.</text>
</comment>
<dbReference type="Pfam" id="PF04560">
    <property type="entry name" value="RNA_pol_Rpb2_7"/>
    <property type="match status" value="1"/>
</dbReference>
<keyword evidence="4 7" id="KW-0548">Nucleotidyltransferase</keyword>
<evidence type="ECO:0000259" key="14">
    <source>
        <dbReference type="Pfam" id="PF04565"/>
    </source>
</evidence>
<dbReference type="HAMAP" id="MF_01321">
    <property type="entry name" value="RNApol_bact_RpoB"/>
    <property type="match status" value="1"/>
</dbReference>
<dbReference type="InterPro" id="IPR007642">
    <property type="entry name" value="RNA_pol_Rpb2_2"/>
</dbReference>
<feature type="domain" description="DNA-directed RNA polymerase subunit 2 hybrid-binding" evidence="11">
    <location>
        <begin position="697"/>
        <end position="1075"/>
    </location>
</feature>
<protein>
    <recommendedName>
        <fullName evidence="7 9">DNA-directed RNA polymerase subunit beta</fullName>
        <shortName evidence="7">RNAP subunit beta</shortName>
        <ecNumber evidence="7 9">2.7.7.6</ecNumber>
    </recommendedName>
    <alternativeName>
        <fullName evidence="7">RNA polymerase subunit beta</fullName>
    </alternativeName>
    <alternativeName>
        <fullName evidence="7">Transcriptase subunit beta</fullName>
    </alternativeName>
</protein>
<evidence type="ECO:0000256" key="7">
    <source>
        <dbReference type="HAMAP-Rule" id="MF_01321"/>
    </source>
</evidence>
<dbReference type="Gene3D" id="2.40.50.100">
    <property type="match status" value="1"/>
</dbReference>
<dbReference type="Gene3D" id="3.90.1100.10">
    <property type="match status" value="1"/>
</dbReference>
<dbReference type="InterPro" id="IPR037034">
    <property type="entry name" value="RNA_pol_Rpb2_2_sf"/>
</dbReference>
<keyword evidence="15" id="KW-0934">Plastid</keyword>
<keyword evidence="10" id="KW-0175">Coiled coil</keyword>
<evidence type="ECO:0000259" key="13">
    <source>
        <dbReference type="Pfam" id="PF04561"/>
    </source>
</evidence>
<evidence type="ECO:0000256" key="1">
    <source>
        <dbReference type="ARBA" id="ARBA00006835"/>
    </source>
</evidence>
<evidence type="ECO:0000256" key="3">
    <source>
        <dbReference type="ARBA" id="ARBA00022679"/>
    </source>
</evidence>
<evidence type="ECO:0000313" key="15">
    <source>
        <dbReference type="EMBL" id="BAU62644.1"/>
    </source>
</evidence>
<comment type="subunit">
    <text evidence="7">The RNAP catalytic core consists of 2 alpha, 1 beta, 1 beta' and 1 omega subunit. When a sigma factor is associated with the core the holoenzyme is formed, which can initiate transcription.</text>
</comment>
<dbReference type="InterPro" id="IPR010243">
    <property type="entry name" value="RNA_pol_bsu_bac"/>
</dbReference>
<dbReference type="InterPro" id="IPR007120">
    <property type="entry name" value="DNA-dir_RNAP_su2_dom"/>
</dbReference>
<geneLocation type="plastid" evidence="15"/>
<evidence type="ECO:0000256" key="6">
    <source>
        <dbReference type="ARBA" id="ARBA00048552"/>
    </source>
</evidence>
<feature type="domain" description="RNA polymerase Rpb2" evidence="12">
    <location>
        <begin position="1077"/>
        <end position="1150"/>
    </location>
</feature>
<name>A0A140JZW7_9EUKA</name>
<keyword evidence="2 7" id="KW-0240">DNA-directed RNA polymerase</keyword>
<proteinExistence type="inferred from homology"/>
<evidence type="ECO:0000256" key="4">
    <source>
        <dbReference type="ARBA" id="ARBA00022695"/>
    </source>
</evidence>
<keyword evidence="5 7" id="KW-0804">Transcription</keyword>
<reference evidence="15" key="1">
    <citation type="journal article" date="2016" name="J. Plant Res.">
        <title>Plastid genome sequences of Gymnochlora stellata, Lotharella vacuolata, and Partenskyella glossopodia reveal remarkable structural conservation among chlorarachniophyte species.</title>
        <authorList>
            <person name="Suzuki S."/>
            <person name="Hirakawa Y."/>
            <person name="Kofuji R."/>
            <person name="Sugita M."/>
            <person name="Ishida K."/>
        </authorList>
    </citation>
    <scope>NUCLEOTIDE SEQUENCE</scope>
    <source>
        <strain evidence="15">CCMP240</strain>
    </source>
</reference>
<dbReference type="InterPro" id="IPR007645">
    <property type="entry name" value="RNA_pol_Rpb2_3"/>
</dbReference>
<dbReference type="InterPro" id="IPR015712">
    <property type="entry name" value="DNA-dir_RNA_pol_su2"/>
</dbReference>
<evidence type="ECO:0000256" key="9">
    <source>
        <dbReference type="RuleBase" id="RU363031"/>
    </source>
</evidence>
<dbReference type="EMBL" id="AP014949">
    <property type="protein sequence ID" value="BAU62644.1"/>
    <property type="molecule type" value="Genomic_DNA"/>
</dbReference>
<feature type="domain" description="RNA polymerase Rpb2" evidence="13">
    <location>
        <begin position="121"/>
        <end position="342"/>
    </location>
</feature>
<comment type="function">
    <text evidence="7 9">DNA-dependent RNA polymerase catalyzes the transcription of DNA into RNA using the four ribonucleoside triphosphates as substrates.</text>
</comment>
<dbReference type="InterPro" id="IPR007121">
    <property type="entry name" value="RNA_pol_bsu_CS"/>
</dbReference>
<evidence type="ECO:0000259" key="11">
    <source>
        <dbReference type="Pfam" id="PF00562"/>
    </source>
</evidence>
<dbReference type="Gene3D" id="3.90.1800.10">
    <property type="entry name" value="RNA polymerase alpha subunit dimerisation domain"/>
    <property type="match status" value="1"/>
</dbReference>
<comment type="catalytic activity">
    <reaction evidence="6 7 9">
        <text>RNA(n) + a ribonucleoside 5'-triphosphate = RNA(n+1) + diphosphate</text>
        <dbReference type="Rhea" id="RHEA:21248"/>
        <dbReference type="Rhea" id="RHEA-COMP:14527"/>
        <dbReference type="Rhea" id="RHEA-COMP:17342"/>
        <dbReference type="ChEBI" id="CHEBI:33019"/>
        <dbReference type="ChEBI" id="CHEBI:61557"/>
        <dbReference type="ChEBI" id="CHEBI:140395"/>
        <dbReference type="EC" id="2.7.7.6"/>
    </reaction>
</comment>
<evidence type="ECO:0000259" key="12">
    <source>
        <dbReference type="Pfam" id="PF04560"/>
    </source>
</evidence>
<comment type="subunit">
    <text evidence="9">In plastids the minimal PEP RNA polymerase catalytic core is composed of four subunits: alpha, beta, beta', and beta''. When a (nuclear-encoded) sigma factor is associated with the core the holoenzyme is formed, which can initiate transcription.</text>
</comment>
<evidence type="ECO:0000256" key="5">
    <source>
        <dbReference type="ARBA" id="ARBA00023163"/>
    </source>
</evidence>
<evidence type="ECO:0000256" key="2">
    <source>
        <dbReference type="ARBA" id="ARBA00022478"/>
    </source>
</evidence>
<dbReference type="PROSITE" id="PS01166">
    <property type="entry name" value="RNA_POL_BETA"/>
    <property type="match status" value="1"/>
</dbReference>
<dbReference type="AlphaFoldDB" id="A0A140JZW7"/>
<feature type="domain" description="RNA polymerase Rpb2" evidence="14">
    <location>
        <begin position="402"/>
        <end position="470"/>
    </location>
</feature>
<dbReference type="GO" id="GO:0000428">
    <property type="term" value="C:DNA-directed RNA polymerase complex"/>
    <property type="evidence" value="ECO:0007669"/>
    <property type="project" value="UniProtKB-KW"/>
</dbReference>
<dbReference type="Pfam" id="PF04565">
    <property type="entry name" value="RNA_pol_Rpb2_3"/>
    <property type="match status" value="1"/>
</dbReference>
<accession>A0A140JZW7</accession>
<keyword evidence="3 7" id="KW-0808">Transferase</keyword>